<dbReference type="SUPFAM" id="SSF116726">
    <property type="entry name" value="TrkA C-terminal domain-like"/>
    <property type="match status" value="1"/>
</dbReference>
<proteinExistence type="predicted"/>
<evidence type="ECO:0000313" key="4">
    <source>
        <dbReference type="Proteomes" id="UP000614741"/>
    </source>
</evidence>
<dbReference type="PROSITE" id="PS51202">
    <property type="entry name" value="RCK_C"/>
    <property type="match status" value="1"/>
</dbReference>
<dbReference type="Proteomes" id="UP000614741">
    <property type="component" value="Unassembled WGS sequence"/>
</dbReference>
<dbReference type="Pfam" id="PF02254">
    <property type="entry name" value="TrkA_N"/>
    <property type="match status" value="1"/>
</dbReference>
<reference evidence="3 4" key="1">
    <citation type="submission" date="2021-01" db="EMBL/GenBank/DDBJ databases">
        <title>Whole genome shotgun sequence of Cellulomonas phragmiteti NBRC 110785.</title>
        <authorList>
            <person name="Komaki H."/>
            <person name="Tamura T."/>
        </authorList>
    </citation>
    <scope>NUCLEOTIDE SEQUENCE [LARGE SCALE GENOMIC DNA]</scope>
    <source>
        <strain evidence="3 4">NBRC 110785</strain>
    </source>
</reference>
<evidence type="ECO:0000313" key="3">
    <source>
        <dbReference type="EMBL" id="GIG38882.1"/>
    </source>
</evidence>
<dbReference type="PANTHER" id="PTHR43833">
    <property type="entry name" value="POTASSIUM CHANNEL PROTEIN 2-RELATED-RELATED"/>
    <property type="match status" value="1"/>
</dbReference>
<dbReference type="RefSeq" id="WP_203671111.1">
    <property type="nucleotide sequence ID" value="NZ_BONP01000003.1"/>
</dbReference>
<dbReference type="EMBL" id="BONP01000003">
    <property type="protein sequence ID" value="GIG38882.1"/>
    <property type="molecule type" value="Genomic_DNA"/>
</dbReference>
<evidence type="ECO:0000259" key="2">
    <source>
        <dbReference type="PROSITE" id="PS51202"/>
    </source>
</evidence>
<dbReference type="InterPro" id="IPR003148">
    <property type="entry name" value="RCK_N"/>
</dbReference>
<dbReference type="InterPro" id="IPR036291">
    <property type="entry name" value="NAD(P)-bd_dom_sf"/>
</dbReference>
<name>A0ABQ4DHQ9_9CELL</name>
<dbReference type="PANTHER" id="PTHR43833:SF7">
    <property type="entry name" value="KTR SYSTEM POTASSIUM UPTAKE PROTEIN C"/>
    <property type="match status" value="1"/>
</dbReference>
<dbReference type="InterPro" id="IPR050721">
    <property type="entry name" value="Trk_Ktr_HKT_K-transport"/>
</dbReference>
<dbReference type="InterPro" id="IPR006037">
    <property type="entry name" value="RCK_C"/>
</dbReference>
<gene>
    <name evidence="3" type="ORF">Cph01nite_06440</name>
</gene>
<feature type="region of interest" description="Disordered" evidence="1">
    <location>
        <begin position="1"/>
        <end position="20"/>
    </location>
</feature>
<feature type="domain" description="RCK C-terminal" evidence="2">
    <location>
        <begin position="153"/>
        <end position="235"/>
    </location>
</feature>
<sequence>MADSPRPAGGDARTAPRAPKKDQGVLVIGLGRFGSAIAATLDRLGQDVLAVERSPELVAQWAGRIPLVEADAVNPDALEQLGAREFPVAVVGVGSYLEASVLITGNLVDIGVPQIWAKAISSEHARILQRIGAHHVVLPEADAGSRVAHLVSGKMLDYIEVEDGFTVVKMRPPKETQGFTLAQSKVRERYGVTIIGVKSPGIDFQYATPDTRISANDLVIVGGHADLLERFAARP</sequence>
<protein>
    <submittedName>
        <fullName evidence="3">Potassium transporter</fullName>
    </submittedName>
</protein>
<dbReference type="Gene3D" id="3.30.70.1450">
    <property type="entry name" value="Regulator of K+ conductance, C-terminal domain"/>
    <property type="match status" value="1"/>
</dbReference>
<comment type="caution">
    <text evidence="3">The sequence shown here is derived from an EMBL/GenBank/DDBJ whole genome shotgun (WGS) entry which is preliminary data.</text>
</comment>
<evidence type="ECO:0000256" key="1">
    <source>
        <dbReference type="SAM" id="MobiDB-lite"/>
    </source>
</evidence>
<keyword evidence="4" id="KW-1185">Reference proteome</keyword>
<accession>A0ABQ4DHQ9</accession>
<dbReference type="InterPro" id="IPR036721">
    <property type="entry name" value="RCK_C_sf"/>
</dbReference>
<organism evidence="3 4">
    <name type="scientific">Cellulomonas phragmiteti</name>
    <dbReference type="NCBI Taxonomy" id="478780"/>
    <lineage>
        <taxon>Bacteria</taxon>
        <taxon>Bacillati</taxon>
        <taxon>Actinomycetota</taxon>
        <taxon>Actinomycetes</taxon>
        <taxon>Micrococcales</taxon>
        <taxon>Cellulomonadaceae</taxon>
        <taxon>Cellulomonas</taxon>
    </lineage>
</organism>
<dbReference type="SUPFAM" id="SSF51735">
    <property type="entry name" value="NAD(P)-binding Rossmann-fold domains"/>
    <property type="match status" value="1"/>
</dbReference>
<dbReference type="Gene3D" id="3.40.50.720">
    <property type="entry name" value="NAD(P)-binding Rossmann-like Domain"/>
    <property type="match status" value="1"/>
</dbReference>